<proteinExistence type="predicted"/>
<gene>
    <name evidence="1" type="ORF">SAMN06265376_106151</name>
</gene>
<name>A0A239BGH3_9FLAO</name>
<accession>A0A239BGH3</accession>
<dbReference type="EMBL" id="FZNY01000006">
    <property type="protein sequence ID" value="SNS06886.1"/>
    <property type="molecule type" value="Genomic_DNA"/>
</dbReference>
<sequence>MKKSTSLKKLSLKKLTISRLTNADRIQGGSGICGGTNSKSDPVEDCPLTCNAFLSGCRSCNSQHHTEENC</sequence>
<dbReference type="AlphaFoldDB" id="A0A239BGH3"/>
<organism evidence="1 2">
    <name type="scientific">Dokdonia pacifica</name>
    <dbReference type="NCBI Taxonomy" id="1627892"/>
    <lineage>
        <taxon>Bacteria</taxon>
        <taxon>Pseudomonadati</taxon>
        <taxon>Bacteroidota</taxon>
        <taxon>Flavobacteriia</taxon>
        <taxon>Flavobacteriales</taxon>
        <taxon>Flavobacteriaceae</taxon>
        <taxon>Dokdonia</taxon>
    </lineage>
</organism>
<evidence type="ECO:0000313" key="1">
    <source>
        <dbReference type="EMBL" id="SNS06886.1"/>
    </source>
</evidence>
<protein>
    <submittedName>
        <fullName evidence="1">Uncharacterized protein</fullName>
    </submittedName>
</protein>
<reference evidence="1 2" key="1">
    <citation type="submission" date="2017-06" db="EMBL/GenBank/DDBJ databases">
        <authorList>
            <person name="Kim H.J."/>
            <person name="Triplett B.A."/>
        </authorList>
    </citation>
    <scope>NUCLEOTIDE SEQUENCE [LARGE SCALE GENOMIC DNA]</scope>
    <source>
        <strain evidence="1 2">DSM 25597</strain>
    </source>
</reference>
<evidence type="ECO:0000313" key="2">
    <source>
        <dbReference type="Proteomes" id="UP000198379"/>
    </source>
</evidence>
<dbReference type="Proteomes" id="UP000198379">
    <property type="component" value="Unassembled WGS sequence"/>
</dbReference>
<keyword evidence="2" id="KW-1185">Reference proteome</keyword>